<evidence type="ECO:0000259" key="8">
    <source>
        <dbReference type="PROSITE" id="PS52035"/>
    </source>
</evidence>
<dbReference type="InterPro" id="IPR000225">
    <property type="entry name" value="Armadillo"/>
</dbReference>
<dbReference type="GO" id="GO:0004181">
    <property type="term" value="F:metallocarboxypeptidase activity"/>
    <property type="evidence" value="ECO:0007669"/>
    <property type="project" value="InterPro"/>
</dbReference>
<feature type="compositionally biased region" description="Low complexity" evidence="7">
    <location>
        <begin position="1471"/>
        <end position="1506"/>
    </location>
</feature>
<comment type="similarity">
    <text evidence="2 6">Belongs to the peptidase M14 family.</text>
</comment>
<dbReference type="SUPFAM" id="SSF53187">
    <property type="entry name" value="Zn-dependent exopeptidases"/>
    <property type="match status" value="1"/>
</dbReference>
<dbReference type="PANTHER" id="PTHR12756:SF11">
    <property type="entry name" value="CYTOSOLIC CARBOXYPEPTIDASE 1"/>
    <property type="match status" value="1"/>
</dbReference>
<feature type="compositionally biased region" description="Basic and acidic residues" evidence="7">
    <location>
        <begin position="1374"/>
        <end position="1388"/>
    </location>
</feature>
<gene>
    <name evidence="9" type="ORF">TrLO_g3321</name>
</gene>
<feature type="compositionally biased region" description="Basic and acidic residues" evidence="7">
    <location>
        <begin position="322"/>
        <end position="342"/>
    </location>
</feature>
<dbReference type="InterPro" id="IPR011989">
    <property type="entry name" value="ARM-like"/>
</dbReference>
<evidence type="ECO:0000256" key="2">
    <source>
        <dbReference type="ARBA" id="ARBA00005988"/>
    </source>
</evidence>
<feature type="compositionally biased region" description="Gly residues" evidence="7">
    <location>
        <begin position="1689"/>
        <end position="1700"/>
    </location>
</feature>
<feature type="domain" description="Peptidase M14" evidence="8">
    <location>
        <begin position="1069"/>
        <end position="1357"/>
    </location>
</feature>
<dbReference type="SUPFAM" id="SSF48371">
    <property type="entry name" value="ARM repeat"/>
    <property type="match status" value="1"/>
</dbReference>
<feature type="compositionally biased region" description="Polar residues" evidence="7">
    <location>
        <begin position="779"/>
        <end position="791"/>
    </location>
</feature>
<feature type="compositionally biased region" description="Gly residues" evidence="7">
    <location>
        <begin position="1653"/>
        <end position="1666"/>
    </location>
</feature>
<dbReference type="Gene3D" id="2.60.40.3120">
    <property type="match status" value="1"/>
</dbReference>
<evidence type="ECO:0000256" key="4">
    <source>
        <dbReference type="ARBA" id="ARBA00026108"/>
    </source>
</evidence>
<feature type="region of interest" description="Disordered" evidence="7">
    <location>
        <begin position="518"/>
        <end position="544"/>
    </location>
</feature>
<evidence type="ECO:0000256" key="6">
    <source>
        <dbReference type="PROSITE-ProRule" id="PRU01379"/>
    </source>
</evidence>
<dbReference type="Pfam" id="PF18027">
    <property type="entry name" value="Pepdidase_M14_N"/>
    <property type="match status" value="1"/>
</dbReference>
<feature type="compositionally biased region" description="Low complexity" evidence="7">
    <location>
        <begin position="1620"/>
        <end position="1634"/>
    </location>
</feature>
<feature type="region of interest" description="Disordered" evidence="7">
    <location>
        <begin position="629"/>
        <end position="664"/>
    </location>
</feature>
<feature type="compositionally biased region" description="Polar residues" evidence="7">
    <location>
        <begin position="1577"/>
        <end position="1598"/>
    </location>
</feature>
<dbReference type="OrthoDB" id="10253041at2759"/>
<feature type="region of interest" description="Disordered" evidence="7">
    <location>
        <begin position="322"/>
        <end position="343"/>
    </location>
</feature>
<dbReference type="InterPro" id="IPR050821">
    <property type="entry name" value="Cytosolic_carboxypeptidase"/>
</dbReference>
<dbReference type="InterPro" id="IPR000834">
    <property type="entry name" value="Peptidase_M14"/>
</dbReference>
<dbReference type="EMBL" id="BRXW01000240">
    <property type="protein sequence ID" value="GMI15923.1"/>
    <property type="molecule type" value="Genomic_DNA"/>
</dbReference>
<accession>A0A9W7FQ01</accession>
<dbReference type="Gene3D" id="1.25.10.10">
    <property type="entry name" value="Leucine-rich Repeat Variant"/>
    <property type="match status" value="2"/>
</dbReference>
<feature type="compositionally biased region" description="Basic and acidic residues" evidence="7">
    <location>
        <begin position="1421"/>
        <end position="1439"/>
    </location>
</feature>
<comment type="catalytic activity">
    <reaction evidence="3">
        <text>C-terminal L-alpha-aminoacyl-L-glutamyl-L-glutamyl-[tubulin] + H2O = C-terminal L-alpha-aminoacyl-L-glutamyl-[tubulin] + L-glutamate</text>
        <dbReference type="Rhea" id="RHEA:63792"/>
        <dbReference type="Rhea" id="RHEA-COMP:16435"/>
        <dbReference type="Rhea" id="RHEA-COMP:16436"/>
        <dbReference type="ChEBI" id="CHEBI:15377"/>
        <dbReference type="ChEBI" id="CHEBI:29985"/>
        <dbReference type="ChEBI" id="CHEBI:149555"/>
        <dbReference type="ChEBI" id="CHEBI:149556"/>
        <dbReference type="EC" id="3.4.17.24"/>
    </reaction>
    <physiologicalReaction direction="left-to-right" evidence="3">
        <dbReference type="Rhea" id="RHEA:63793"/>
    </physiologicalReaction>
</comment>
<feature type="compositionally biased region" description="Basic and acidic residues" evidence="7">
    <location>
        <begin position="1528"/>
        <end position="1537"/>
    </location>
</feature>
<dbReference type="InterPro" id="IPR016024">
    <property type="entry name" value="ARM-type_fold"/>
</dbReference>
<feature type="region of interest" description="Disordered" evidence="7">
    <location>
        <begin position="1372"/>
        <end position="1598"/>
    </location>
</feature>
<comment type="cofactor">
    <cofactor evidence="1">
        <name>Zn(2+)</name>
        <dbReference type="ChEBI" id="CHEBI:29105"/>
    </cofactor>
</comment>
<dbReference type="Gene3D" id="3.40.630.10">
    <property type="entry name" value="Zn peptidases"/>
    <property type="match status" value="1"/>
</dbReference>
<feature type="region of interest" description="Disordered" evidence="7">
    <location>
        <begin position="731"/>
        <end position="791"/>
    </location>
</feature>
<dbReference type="GO" id="GO:0006508">
    <property type="term" value="P:proteolysis"/>
    <property type="evidence" value="ECO:0007669"/>
    <property type="project" value="InterPro"/>
</dbReference>
<keyword evidence="10" id="KW-1185">Reference proteome</keyword>
<dbReference type="SMART" id="SM00185">
    <property type="entry name" value="ARM"/>
    <property type="match status" value="5"/>
</dbReference>
<dbReference type="Proteomes" id="UP001165122">
    <property type="component" value="Unassembled WGS sequence"/>
</dbReference>
<evidence type="ECO:0000313" key="10">
    <source>
        <dbReference type="Proteomes" id="UP001165122"/>
    </source>
</evidence>
<name>A0A9W7FQ01_9STRA</name>
<dbReference type="GO" id="GO:0008270">
    <property type="term" value="F:zinc ion binding"/>
    <property type="evidence" value="ECO:0007669"/>
    <property type="project" value="InterPro"/>
</dbReference>
<feature type="compositionally biased region" description="Basic and acidic residues" evidence="7">
    <location>
        <begin position="535"/>
        <end position="544"/>
    </location>
</feature>
<dbReference type="PANTHER" id="PTHR12756">
    <property type="entry name" value="CYTOSOLIC CARBOXYPEPTIDASE"/>
    <property type="match status" value="1"/>
</dbReference>
<feature type="region of interest" description="Disordered" evidence="7">
    <location>
        <begin position="1613"/>
        <end position="1700"/>
    </location>
</feature>
<reference evidence="10" key="1">
    <citation type="journal article" date="2023" name="Commun. Biol.">
        <title>Genome analysis of Parmales, the sister group of diatoms, reveals the evolutionary specialization of diatoms from phago-mixotrophs to photoautotrophs.</title>
        <authorList>
            <person name="Ban H."/>
            <person name="Sato S."/>
            <person name="Yoshikawa S."/>
            <person name="Yamada K."/>
            <person name="Nakamura Y."/>
            <person name="Ichinomiya M."/>
            <person name="Sato N."/>
            <person name="Blanc-Mathieu R."/>
            <person name="Endo H."/>
            <person name="Kuwata A."/>
            <person name="Ogata H."/>
        </authorList>
    </citation>
    <scope>NUCLEOTIDE SEQUENCE [LARGE SCALE GENOMIC DNA]</scope>
    <source>
        <strain evidence="10">NIES 3700</strain>
    </source>
</reference>
<evidence type="ECO:0000256" key="5">
    <source>
        <dbReference type="PROSITE-ProRule" id="PRU00259"/>
    </source>
</evidence>
<dbReference type="PROSITE" id="PS50176">
    <property type="entry name" value="ARM_REPEAT"/>
    <property type="match status" value="1"/>
</dbReference>
<proteinExistence type="inferred from homology"/>
<dbReference type="Pfam" id="PF00246">
    <property type="entry name" value="Peptidase_M14"/>
    <property type="match status" value="1"/>
</dbReference>
<feature type="compositionally biased region" description="Basic and acidic residues" evidence="7">
    <location>
        <begin position="634"/>
        <end position="664"/>
    </location>
</feature>
<protein>
    <recommendedName>
        <fullName evidence="4">tubulin-glutamate carboxypeptidase</fullName>
        <ecNumber evidence="4">3.4.17.24</ecNumber>
    </recommendedName>
</protein>
<sequence length="1732" mass="186549">MSHNHSSSRVHEILQRMQENLSHVDSLKTCCGVLAILSRDEANKLLIARDGIRLLTTVMNTHISNPGLQEAACDLIWSLAFNNNLVKEVIGRQGGIPVIIKGMRLHASCADFLKSSCGALSNMCQNTHNQSLIAAHGGIGCILEALKRHKSNSILLPFIFDALASLIVGNERNSREVSETGAIQLILESIREHCSKGELVKSGCHALAILSDSQGQGAKISAADGVKVLLPTLRAHPNHLDLHRVAAVVLLRMLQESPVAREIAELGGVPLMLCVLKEQQHEVETVAAACHILYSITHPDAVGNVNNPVDIEGQLITPAEYDKEGKKSLTPSKKDGSSEHQTGRKSIINNLSAVIAVIQKHGSRKDIVRACVRSMVNLSRFRALLAWIDASESIGPILAAAALHSQARDITDSCATLLKGLSRRVRGRPGARLGVVGVGDSTLEKAVSGLLSCLKARPNDMELVSGIFATLTSTLVTVDKSKGNSGSSGQPSINDQWEKDAARVTLVWASMLVRDLPQQKKRDSDPPTLVVSQAKKKDSKDGESNFWSEERAGCVYQMAKFLRTLVQMRKISHEVVGTSSRLRSSFFSSSSGGGSSSSKVSTGILDVVAAKDVATNLYESLPVPAQGKGTAVKVGEEGGDKSKDLKEGQDTAEKAKEGGDDEIPRGEKLLVDPLVQVWNELESLLNCLIPATQEVEISEAAAAAAKNARVSAISVPPPSSKNDSIAATLLTDAKKKGEEGERGKGGEEKTGGRSASSERGNRRGTVKGSKSPTRKIKNKSSSPKRTPKAASTQNYLFTKIKCTCDHGTGGTGLFQNRPRPVHPLHDSAAPLRCLHQFSPNELEMIHTGRNHEVQTDSINDRDTDDQNPPPGLLLCYKGGSAAGLQIQSREMTRFPYSCGESYRYETCYTHSLSFDACFESGNLMFAYQRGPAEYDLFVRPDLHSAAGHMQWFYFAVSNVFTAKQVQQQEDNPDHTCVSRVKFNICNMQKNDSLFNQGMRPVVYSGKDGKGEDPKGWIRTGVPGTISYYQNKWKRLDMLTGSDSGNNYYTLSFTVDFHNVNDTYLLAHSYPYTYSDYKVHLGSLLSSPRTSRHMRRKLLCKSLGGHDCDLVTIADFASMENKETGAFGVEETHLISQATGKRKCIVLSARVHPGEVGASWMMKGVLDFLTSESEQAALLRSIFVFKIIPMLNPDGVIFGNNRTSLSGVDLNRTWKRPVKSEHPTIWNWKSQIRDLKNTYDVVMFVDLHGHSRKMNTFMYGCDDKRKPKPTVRVFPKLLSWNQYGRKYVSFADCNFQVKKGRDGTGRVVVSKELGIQNAYTMEATFCGADFGPLKDVHFNTSHLAESGRALIDTLLDYYMPNPMQREKAANLLKQASERKAARDRSERMAAARAAMQQVRAEQGSFLEQNGKGGKGGSGGNGEEEKGGEDGGDSLEKEMDKGVGGGGVKGSPAKVNGFMIESGRRSSTSSLQAGTISSTASGQTGGASFSGRMRPFNGTFNNDNGGDNRSNFSAKRGGISVISNGFMQNSKREIVEHQRPSNSAGGAAGTSVGDSSSLSRRDHYRSAGGRDGGVGGGNSLSVLPTREFQNPKPTGTANTQSWLLSTLSRDTQAINDQRKRGATASPSLSTSPSSLSDLHRGSPADRHRNVIQPKSGGGGVGVGGGVGGKEITQGMEGTAFSTRNSSRRVVGVGGGGAGVGGNGGMDSLLPRVGSAQSANDLGIQSGLLGSNGLP</sequence>
<evidence type="ECO:0000256" key="7">
    <source>
        <dbReference type="SAM" id="MobiDB-lite"/>
    </source>
</evidence>
<feature type="repeat" description="ARM" evidence="5">
    <location>
        <begin position="94"/>
        <end position="138"/>
    </location>
</feature>
<dbReference type="InterPro" id="IPR040626">
    <property type="entry name" value="Pepdidase_M14_N"/>
</dbReference>
<feature type="compositionally biased region" description="Gly residues" evidence="7">
    <location>
        <begin position="1567"/>
        <end position="1576"/>
    </location>
</feature>
<feature type="compositionally biased region" description="Low complexity" evidence="7">
    <location>
        <begin position="1389"/>
        <end position="1408"/>
    </location>
</feature>
<feature type="active site" description="Proton donor/acceptor" evidence="6">
    <location>
        <position position="1321"/>
    </location>
</feature>
<evidence type="ECO:0000313" key="9">
    <source>
        <dbReference type="EMBL" id="GMI15923.1"/>
    </source>
</evidence>
<dbReference type="EC" id="3.4.17.24" evidence="4"/>
<comment type="caution">
    <text evidence="9">The sequence shown here is derived from an EMBL/GenBank/DDBJ whole genome shotgun (WGS) entry which is preliminary data.</text>
</comment>
<dbReference type="PROSITE" id="PS52035">
    <property type="entry name" value="PEPTIDASE_M14"/>
    <property type="match status" value="1"/>
</dbReference>
<evidence type="ECO:0000256" key="3">
    <source>
        <dbReference type="ARBA" id="ARBA00024524"/>
    </source>
</evidence>
<organism evidence="9 10">
    <name type="scientific">Triparma laevis f. longispina</name>
    <dbReference type="NCBI Taxonomy" id="1714387"/>
    <lineage>
        <taxon>Eukaryota</taxon>
        <taxon>Sar</taxon>
        <taxon>Stramenopiles</taxon>
        <taxon>Ochrophyta</taxon>
        <taxon>Bolidophyceae</taxon>
        <taxon>Parmales</taxon>
        <taxon>Triparmaceae</taxon>
        <taxon>Triparma</taxon>
    </lineage>
</organism>
<feature type="compositionally biased region" description="Basic and acidic residues" evidence="7">
    <location>
        <begin position="1635"/>
        <end position="1646"/>
    </location>
</feature>
<evidence type="ECO:0000256" key="1">
    <source>
        <dbReference type="ARBA" id="ARBA00001947"/>
    </source>
</evidence>
<feature type="compositionally biased region" description="Basic and acidic residues" evidence="7">
    <location>
        <begin position="732"/>
        <end position="751"/>
    </location>
</feature>
<feature type="compositionally biased region" description="Gly residues" evidence="7">
    <location>
        <begin position="1409"/>
        <end position="1419"/>
    </location>
</feature>